<dbReference type="CDD" id="cd00190">
    <property type="entry name" value="Tryp_SPc"/>
    <property type="match status" value="1"/>
</dbReference>
<dbReference type="Gene3D" id="2.40.10.10">
    <property type="entry name" value="Trypsin-like serine proteases"/>
    <property type="match status" value="1"/>
</dbReference>
<evidence type="ECO:0000256" key="2">
    <source>
        <dbReference type="ARBA" id="ARBA00022525"/>
    </source>
</evidence>
<reference evidence="5" key="1">
    <citation type="submission" date="2021-11" db="EMBL/GenBank/DDBJ databases">
        <authorList>
            <person name="Schell T."/>
        </authorList>
    </citation>
    <scope>NUCLEOTIDE SEQUENCE</scope>
    <source>
        <strain evidence="5">M5</strain>
    </source>
</reference>
<dbReference type="InterPro" id="IPR043504">
    <property type="entry name" value="Peptidase_S1_PA_chymotrypsin"/>
</dbReference>
<dbReference type="PANTHER" id="PTHR24252">
    <property type="entry name" value="ACROSIN-RELATED"/>
    <property type="match status" value="1"/>
</dbReference>
<feature type="domain" description="Peptidase S1" evidence="4">
    <location>
        <begin position="57"/>
        <end position="295"/>
    </location>
</feature>
<keyword evidence="2" id="KW-0964">Secreted</keyword>
<protein>
    <recommendedName>
        <fullName evidence="4">Peptidase S1 domain-containing protein</fullName>
    </recommendedName>
</protein>
<comment type="subcellular location">
    <subcellularLocation>
        <location evidence="1">Secreted</location>
    </subcellularLocation>
</comment>
<evidence type="ECO:0000259" key="4">
    <source>
        <dbReference type="PROSITE" id="PS50240"/>
    </source>
</evidence>
<accession>A0A8J2WKI1</accession>
<dbReference type="PANTHER" id="PTHR24252:SF7">
    <property type="entry name" value="HYALIN"/>
    <property type="match status" value="1"/>
</dbReference>
<dbReference type="Proteomes" id="UP000789390">
    <property type="component" value="Unassembled WGS sequence"/>
</dbReference>
<dbReference type="EMBL" id="CAKKLH010000079">
    <property type="protein sequence ID" value="CAH0102262.1"/>
    <property type="molecule type" value="Genomic_DNA"/>
</dbReference>
<dbReference type="GO" id="GO:0004252">
    <property type="term" value="F:serine-type endopeptidase activity"/>
    <property type="evidence" value="ECO:0007669"/>
    <property type="project" value="InterPro"/>
</dbReference>
<dbReference type="FunFam" id="2.40.10.10:FF:000038">
    <property type="entry name" value="Serine protease"/>
    <property type="match status" value="1"/>
</dbReference>
<dbReference type="InterPro" id="IPR009003">
    <property type="entry name" value="Peptidase_S1_PA"/>
</dbReference>
<keyword evidence="3" id="KW-1015">Disulfide bond</keyword>
<keyword evidence="6" id="KW-1185">Reference proteome</keyword>
<evidence type="ECO:0000256" key="3">
    <source>
        <dbReference type="ARBA" id="ARBA00023157"/>
    </source>
</evidence>
<dbReference type="InterPro" id="IPR001254">
    <property type="entry name" value="Trypsin_dom"/>
</dbReference>
<dbReference type="SUPFAM" id="SSF50494">
    <property type="entry name" value="Trypsin-like serine proteases"/>
    <property type="match status" value="1"/>
</dbReference>
<name>A0A8J2WKI1_9CRUS</name>
<dbReference type="InterPro" id="IPR033116">
    <property type="entry name" value="TRYPSIN_SER"/>
</dbReference>
<sequence>MQFLCVGELFRSDSFVFNMKVLILACCLLSCAAGKSVFPRLPLLLKAEQTQPLGEKIVGGTQATPNEFPWQISLQKRSTLSSWSHSCGGSVYNKDYIIDASHCVAGVKDIGTLRVVAGEHSLSKNSGYEQIRSLSSYKMHESYDPNTFLNDIALLKLSSSLDFSTGKVGSINLPVPDSTIDPGTTCIVSGWGTTIAGGGGSVSDVLLKVAVPIVSNSECKSLYGGNVIYPSMLCAGFIAGGADSCQGDSGGPLVTLNPNVLVGVVSWGNGCADPGYPGVYTRVASFTNWIKSNVV</sequence>
<dbReference type="Pfam" id="PF00089">
    <property type="entry name" value="Trypsin"/>
    <property type="match status" value="1"/>
</dbReference>
<organism evidence="5 6">
    <name type="scientific">Daphnia galeata</name>
    <dbReference type="NCBI Taxonomy" id="27404"/>
    <lineage>
        <taxon>Eukaryota</taxon>
        <taxon>Metazoa</taxon>
        <taxon>Ecdysozoa</taxon>
        <taxon>Arthropoda</taxon>
        <taxon>Crustacea</taxon>
        <taxon>Branchiopoda</taxon>
        <taxon>Diplostraca</taxon>
        <taxon>Cladocera</taxon>
        <taxon>Anomopoda</taxon>
        <taxon>Daphniidae</taxon>
        <taxon>Daphnia</taxon>
    </lineage>
</organism>
<dbReference type="AlphaFoldDB" id="A0A8J2WKI1"/>
<dbReference type="SMART" id="SM00020">
    <property type="entry name" value="Tryp_SPc"/>
    <property type="match status" value="1"/>
</dbReference>
<dbReference type="PROSITE" id="PS50240">
    <property type="entry name" value="TRYPSIN_DOM"/>
    <property type="match status" value="1"/>
</dbReference>
<dbReference type="InterPro" id="IPR001314">
    <property type="entry name" value="Peptidase_S1A"/>
</dbReference>
<evidence type="ECO:0000313" key="5">
    <source>
        <dbReference type="EMBL" id="CAH0102262.1"/>
    </source>
</evidence>
<dbReference type="PRINTS" id="PR00722">
    <property type="entry name" value="CHYMOTRYPSIN"/>
</dbReference>
<dbReference type="OrthoDB" id="6348928at2759"/>
<comment type="caution">
    <text evidence="5">The sequence shown here is derived from an EMBL/GenBank/DDBJ whole genome shotgun (WGS) entry which is preliminary data.</text>
</comment>
<proteinExistence type="predicted"/>
<evidence type="ECO:0000256" key="1">
    <source>
        <dbReference type="ARBA" id="ARBA00004613"/>
    </source>
</evidence>
<dbReference type="GO" id="GO:0005576">
    <property type="term" value="C:extracellular region"/>
    <property type="evidence" value="ECO:0007669"/>
    <property type="project" value="UniProtKB-SubCell"/>
</dbReference>
<dbReference type="PROSITE" id="PS00135">
    <property type="entry name" value="TRYPSIN_SER"/>
    <property type="match status" value="1"/>
</dbReference>
<dbReference type="GO" id="GO:0006508">
    <property type="term" value="P:proteolysis"/>
    <property type="evidence" value="ECO:0007669"/>
    <property type="project" value="InterPro"/>
</dbReference>
<gene>
    <name evidence="5" type="ORF">DGAL_LOCUS4653</name>
</gene>
<evidence type="ECO:0000313" key="6">
    <source>
        <dbReference type="Proteomes" id="UP000789390"/>
    </source>
</evidence>